<keyword evidence="1" id="KW-1133">Transmembrane helix</keyword>
<feature type="transmembrane region" description="Helical" evidence="1">
    <location>
        <begin position="92"/>
        <end position="113"/>
    </location>
</feature>
<evidence type="ECO:0000256" key="1">
    <source>
        <dbReference type="SAM" id="Phobius"/>
    </source>
</evidence>
<dbReference type="RefSeq" id="WP_154738346.1">
    <property type="nucleotide sequence ID" value="NZ_WMBQ01000001.1"/>
</dbReference>
<evidence type="ECO:0000313" key="2">
    <source>
        <dbReference type="EMBL" id="MTD93844.1"/>
    </source>
</evidence>
<proteinExistence type="predicted"/>
<keyword evidence="3" id="KW-1185">Reference proteome</keyword>
<name>A0A6I3KG08_9HYPH</name>
<sequence length="146" mass="15587">MADTGSSFPPRTRSATFRRWLLRIHGIVLTVVALTLAVATTVGKVSGAGQFGFLHDQPLVWVGLIQAYLLMTIIAVLLLLGADQPNTRKWNVVGALAHAVPLFAALSALSVFQSMGALELAEISIGFHVFWLALESLAALLPVSKP</sequence>
<feature type="transmembrane region" description="Helical" evidence="1">
    <location>
        <begin position="59"/>
        <end position="80"/>
    </location>
</feature>
<dbReference type="Proteomes" id="UP000440694">
    <property type="component" value="Unassembled WGS sequence"/>
</dbReference>
<dbReference type="EMBL" id="WMBQ01000001">
    <property type="protein sequence ID" value="MTD93844.1"/>
    <property type="molecule type" value="Genomic_DNA"/>
</dbReference>
<accession>A0A6I3KG08</accession>
<evidence type="ECO:0000313" key="3">
    <source>
        <dbReference type="Proteomes" id="UP000440694"/>
    </source>
</evidence>
<keyword evidence="1" id="KW-0472">Membrane</keyword>
<comment type="caution">
    <text evidence="2">The sequence shown here is derived from an EMBL/GenBank/DDBJ whole genome shotgun (WGS) entry which is preliminary data.</text>
</comment>
<keyword evidence="1" id="KW-0812">Transmembrane</keyword>
<protein>
    <submittedName>
        <fullName evidence="2">Uncharacterized protein</fullName>
    </submittedName>
</protein>
<gene>
    <name evidence="2" type="ORF">GIW81_05790</name>
</gene>
<feature type="transmembrane region" description="Helical" evidence="1">
    <location>
        <begin position="20"/>
        <end position="39"/>
    </location>
</feature>
<dbReference type="AlphaFoldDB" id="A0A6I3KG08"/>
<organism evidence="2 3">
    <name type="scientific">Hyphomicrobium album</name>
    <dbReference type="NCBI Taxonomy" id="2665159"/>
    <lineage>
        <taxon>Bacteria</taxon>
        <taxon>Pseudomonadati</taxon>
        <taxon>Pseudomonadota</taxon>
        <taxon>Alphaproteobacteria</taxon>
        <taxon>Hyphomicrobiales</taxon>
        <taxon>Hyphomicrobiaceae</taxon>
        <taxon>Hyphomicrobium</taxon>
    </lineage>
</organism>
<reference evidence="2 3" key="1">
    <citation type="submission" date="2019-11" db="EMBL/GenBank/DDBJ databases">
        <title>Identification of a novel strain.</title>
        <authorList>
            <person name="Xu Q."/>
            <person name="Wang G."/>
        </authorList>
    </citation>
    <scope>NUCLEOTIDE SEQUENCE [LARGE SCALE GENOMIC DNA]</scope>
    <source>
        <strain evidence="3">xq</strain>
    </source>
</reference>
<feature type="transmembrane region" description="Helical" evidence="1">
    <location>
        <begin position="125"/>
        <end position="143"/>
    </location>
</feature>